<dbReference type="PANTHER" id="PTHR43811:SF19">
    <property type="entry name" value="39 KDA FK506-BINDING NUCLEAR PROTEIN"/>
    <property type="match status" value="1"/>
</dbReference>
<dbReference type="PROSITE" id="PS50059">
    <property type="entry name" value="FKBP_PPIASE"/>
    <property type="match status" value="1"/>
</dbReference>
<dbReference type="EMBL" id="MFMA01000038">
    <property type="protein sequence ID" value="OGG73768.1"/>
    <property type="molecule type" value="Genomic_DNA"/>
</dbReference>
<comment type="catalytic activity">
    <reaction evidence="1 5 6">
        <text>[protein]-peptidylproline (omega=180) = [protein]-peptidylproline (omega=0)</text>
        <dbReference type="Rhea" id="RHEA:16237"/>
        <dbReference type="Rhea" id="RHEA-COMP:10747"/>
        <dbReference type="Rhea" id="RHEA-COMP:10748"/>
        <dbReference type="ChEBI" id="CHEBI:83833"/>
        <dbReference type="ChEBI" id="CHEBI:83834"/>
        <dbReference type="EC" id="5.2.1.8"/>
    </reaction>
</comment>
<protein>
    <recommendedName>
        <fullName evidence="6">Peptidyl-prolyl cis-trans isomerase</fullName>
        <ecNumber evidence="6">5.2.1.8</ecNumber>
    </recommendedName>
</protein>
<organism evidence="9 10">
    <name type="scientific">Candidatus Kaiserbacteria bacterium RIFCSPLOWO2_01_FULL_54_20</name>
    <dbReference type="NCBI Taxonomy" id="1798513"/>
    <lineage>
        <taxon>Bacteria</taxon>
        <taxon>Candidatus Kaiseribacteriota</taxon>
    </lineage>
</organism>
<gene>
    <name evidence="9" type="ORF">A3A40_01400</name>
</gene>
<dbReference type="InterPro" id="IPR001179">
    <property type="entry name" value="PPIase_FKBP_dom"/>
</dbReference>
<evidence type="ECO:0000256" key="3">
    <source>
        <dbReference type="ARBA" id="ARBA00023110"/>
    </source>
</evidence>
<evidence type="ECO:0000313" key="10">
    <source>
        <dbReference type="Proteomes" id="UP000178427"/>
    </source>
</evidence>
<comment type="caution">
    <text evidence="9">The sequence shown here is derived from an EMBL/GenBank/DDBJ whole genome shotgun (WGS) entry which is preliminary data.</text>
</comment>
<dbReference type="AlphaFoldDB" id="A0A1F6EJF4"/>
<evidence type="ECO:0000256" key="2">
    <source>
        <dbReference type="ARBA" id="ARBA00006577"/>
    </source>
</evidence>
<evidence type="ECO:0000259" key="8">
    <source>
        <dbReference type="PROSITE" id="PS50059"/>
    </source>
</evidence>
<sequence length="147" mass="14937">MFGKYSSSGSGDAPAQDQKTENVVQAQDTTVGTGAQASANSVVSVLYVGKLSDGTVFDSSEAHGNEPLTFQLGTPGIIAGFQIGINGMKEGGERVMVIPASFGYGTEDVKDADGKVIIPANSTLVFGVKLLKVEPAPAASPSTPSAE</sequence>
<comment type="similarity">
    <text evidence="2 6">Belongs to the FKBP-type PPIase family.</text>
</comment>
<evidence type="ECO:0000256" key="7">
    <source>
        <dbReference type="SAM" id="MobiDB-lite"/>
    </source>
</evidence>
<evidence type="ECO:0000256" key="1">
    <source>
        <dbReference type="ARBA" id="ARBA00000971"/>
    </source>
</evidence>
<dbReference type="EC" id="5.2.1.8" evidence="6"/>
<proteinExistence type="inferred from homology"/>
<accession>A0A1F6EJF4</accession>
<reference evidence="9 10" key="1">
    <citation type="journal article" date="2016" name="Nat. Commun.">
        <title>Thousands of microbial genomes shed light on interconnected biogeochemical processes in an aquifer system.</title>
        <authorList>
            <person name="Anantharaman K."/>
            <person name="Brown C.T."/>
            <person name="Hug L.A."/>
            <person name="Sharon I."/>
            <person name="Castelle C.J."/>
            <person name="Probst A.J."/>
            <person name="Thomas B.C."/>
            <person name="Singh A."/>
            <person name="Wilkins M.J."/>
            <person name="Karaoz U."/>
            <person name="Brodie E.L."/>
            <person name="Williams K.H."/>
            <person name="Hubbard S.S."/>
            <person name="Banfield J.F."/>
        </authorList>
    </citation>
    <scope>NUCLEOTIDE SEQUENCE [LARGE SCALE GENOMIC DNA]</scope>
</reference>
<feature type="domain" description="PPIase FKBP-type" evidence="8">
    <location>
        <begin position="40"/>
        <end position="134"/>
    </location>
</feature>
<keyword evidence="3 5" id="KW-0697">Rotamase</keyword>
<dbReference type="STRING" id="1798513.A3A40_01400"/>
<dbReference type="Proteomes" id="UP000178427">
    <property type="component" value="Unassembled WGS sequence"/>
</dbReference>
<dbReference type="InterPro" id="IPR046357">
    <property type="entry name" value="PPIase_dom_sf"/>
</dbReference>
<evidence type="ECO:0000256" key="5">
    <source>
        <dbReference type="PROSITE-ProRule" id="PRU00277"/>
    </source>
</evidence>
<feature type="region of interest" description="Disordered" evidence="7">
    <location>
        <begin position="1"/>
        <end position="23"/>
    </location>
</feature>
<evidence type="ECO:0000256" key="4">
    <source>
        <dbReference type="ARBA" id="ARBA00023235"/>
    </source>
</evidence>
<dbReference type="GO" id="GO:0003755">
    <property type="term" value="F:peptidyl-prolyl cis-trans isomerase activity"/>
    <property type="evidence" value="ECO:0007669"/>
    <property type="project" value="UniProtKB-UniRule"/>
</dbReference>
<dbReference type="Gene3D" id="3.10.50.40">
    <property type="match status" value="1"/>
</dbReference>
<name>A0A1F6EJF4_9BACT</name>
<keyword evidence="4 5" id="KW-0413">Isomerase</keyword>
<evidence type="ECO:0000313" key="9">
    <source>
        <dbReference type="EMBL" id="OGG73768.1"/>
    </source>
</evidence>
<dbReference type="Pfam" id="PF00254">
    <property type="entry name" value="FKBP_C"/>
    <property type="match status" value="1"/>
</dbReference>
<feature type="compositionally biased region" description="Polar residues" evidence="7">
    <location>
        <begin position="1"/>
        <end position="10"/>
    </location>
</feature>
<evidence type="ECO:0000256" key="6">
    <source>
        <dbReference type="RuleBase" id="RU003915"/>
    </source>
</evidence>
<dbReference type="SUPFAM" id="SSF54534">
    <property type="entry name" value="FKBP-like"/>
    <property type="match status" value="1"/>
</dbReference>
<dbReference type="PANTHER" id="PTHR43811">
    <property type="entry name" value="FKBP-TYPE PEPTIDYL-PROLYL CIS-TRANS ISOMERASE FKPA"/>
    <property type="match status" value="1"/>
</dbReference>